<dbReference type="EMBL" id="UYJE01008545">
    <property type="protein sequence ID" value="VDI64729.1"/>
    <property type="molecule type" value="Genomic_DNA"/>
</dbReference>
<feature type="chain" id="PRO_5032501038" evidence="1">
    <location>
        <begin position="23"/>
        <end position="289"/>
    </location>
</feature>
<name>A0A8B6GIY1_MYTGA</name>
<dbReference type="Proteomes" id="UP000596742">
    <property type="component" value="Unassembled WGS sequence"/>
</dbReference>
<dbReference type="OrthoDB" id="6127669at2759"/>
<evidence type="ECO:0000313" key="2">
    <source>
        <dbReference type="EMBL" id="VDI64729.1"/>
    </source>
</evidence>
<feature type="signal peptide" evidence="1">
    <location>
        <begin position="1"/>
        <end position="22"/>
    </location>
</feature>
<accession>A0A8B6GIY1</accession>
<dbReference type="AlphaFoldDB" id="A0A8B6GIY1"/>
<gene>
    <name evidence="2" type="ORF">MGAL_10B065440</name>
</gene>
<protein>
    <submittedName>
        <fullName evidence="2">Uncharacterized protein</fullName>
    </submittedName>
</protein>
<organism evidence="2 3">
    <name type="scientific">Mytilus galloprovincialis</name>
    <name type="common">Mediterranean mussel</name>
    <dbReference type="NCBI Taxonomy" id="29158"/>
    <lineage>
        <taxon>Eukaryota</taxon>
        <taxon>Metazoa</taxon>
        <taxon>Spiralia</taxon>
        <taxon>Lophotrochozoa</taxon>
        <taxon>Mollusca</taxon>
        <taxon>Bivalvia</taxon>
        <taxon>Autobranchia</taxon>
        <taxon>Pteriomorphia</taxon>
        <taxon>Mytilida</taxon>
        <taxon>Mytiloidea</taxon>
        <taxon>Mytilidae</taxon>
        <taxon>Mytilinae</taxon>
        <taxon>Mytilus</taxon>
    </lineage>
</organism>
<evidence type="ECO:0000256" key="1">
    <source>
        <dbReference type="SAM" id="SignalP"/>
    </source>
</evidence>
<sequence length="289" mass="32959">MKYVFGVGLLVFFCALVLKTEGKRKWQVIPEVHEIDMVNPVEPETRITYNDENTKMTAIHDSDIDSCFLTDYDPEWNLSGEEKTKISKSMPSKTIKSPIEFQRFKIKVGDVISSMCRRHKLFWMTKPRIPPKQGPIVPQPLSHHIAAHPVPHHGVPHPVPHHDVPHPVPHHGIPYPVPHHDILHPVPNHGVLHPVPNHGIPHPVPNHGIPHPVPHHDVPHPVPHHGVPHPMPHHMNHKSAPYKMAVPVPDTYIVPSKREIRKDVEIAPNSDMADEYIIPPKRKDFRHQD</sequence>
<evidence type="ECO:0000313" key="3">
    <source>
        <dbReference type="Proteomes" id="UP000596742"/>
    </source>
</evidence>
<proteinExistence type="predicted"/>
<keyword evidence="3" id="KW-1185">Reference proteome</keyword>
<keyword evidence="1" id="KW-0732">Signal</keyword>
<reference evidence="2" key="1">
    <citation type="submission" date="2018-11" db="EMBL/GenBank/DDBJ databases">
        <authorList>
            <person name="Alioto T."/>
            <person name="Alioto T."/>
        </authorList>
    </citation>
    <scope>NUCLEOTIDE SEQUENCE</scope>
</reference>
<comment type="caution">
    <text evidence="2">The sequence shown here is derived from an EMBL/GenBank/DDBJ whole genome shotgun (WGS) entry which is preliminary data.</text>
</comment>